<accession>A0ABR6RLP8</accession>
<dbReference type="RefSeq" id="WP_184711624.1">
    <property type="nucleotide sequence ID" value="NZ_JACHKZ010000046.1"/>
</dbReference>
<sequence length="183" mass="20295">MVIDERSTTEKIYLAGGCFWCTEAVFSRVRGVQSVTSGYANGHVAQPSYEAVCSGTTGHAECIELVFDPAVLPLAQVLQIFFATHDPTTLNRQGNDVGTQYRSGIYTTNAEQLAAARAFVQQLADSGQFGAPVVTEVAPLTQFWPAEIYHQEYFENNPRQPYCQYVVSPKVDKLETRFASWLK</sequence>
<dbReference type="NCBIfam" id="TIGR00401">
    <property type="entry name" value="msrA"/>
    <property type="match status" value="1"/>
</dbReference>
<proteinExistence type="inferred from homology"/>
<protein>
    <recommendedName>
        <fullName evidence="4">Peptide methionine sulfoxide reductase MsrA</fullName>
        <shortName evidence="4">Protein-methionine-S-oxide reductase</shortName>
        <ecNumber evidence="4">1.8.4.11</ecNumber>
    </recommendedName>
    <alternativeName>
        <fullName evidence="4">Peptide-methionine (S)-S-oxide reductase</fullName>
        <shortName evidence="4">Peptide Met(O) reductase</shortName>
    </alternativeName>
</protein>
<evidence type="ECO:0000256" key="1">
    <source>
        <dbReference type="ARBA" id="ARBA00023002"/>
    </source>
</evidence>
<comment type="similarity">
    <text evidence="4">Belongs to the MsrA Met sulfoxide reductase family.</text>
</comment>
<dbReference type="HAMAP" id="MF_01401">
    <property type="entry name" value="MsrA"/>
    <property type="match status" value="1"/>
</dbReference>
<reference evidence="6 7" key="1">
    <citation type="submission" date="2020-08" db="EMBL/GenBank/DDBJ databases">
        <title>Functional genomics of gut bacteria from endangered species of beetles.</title>
        <authorList>
            <person name="Carlos-Shanley C."/>
        </authorList>
    </citation>
    <scope>NUCLEOTIDE SEQUENCE [LARGE SCALE GENOMIC DNA]</scope>
    <source>
        <strain evidence="6 7">S00124</strain>
    </source>
</reference>
<dbReference type="Gene3D" id="3.30.1060.10">
    <property type="entry name" value="Peptide methionine sulphoxide reductase MsrA"/>
    <property type="match status" value="1"/>
</dbReference>
<keyword evidence="7" id="KW-1185">Reference proteome</keyword>
<dbReference type="Proteomes" id="UP000562492">
    <property type="component" value="Unassembled WGS sequence"/>
</dbReference>
<evidence type="ECO:0000313" key="6">
    <source>
        <dbReference type="EMBL" id="MBB6579958.1"/>
    </source>
</evidence>
<feature type="domain" description="Peptide methionine sulphoxide reductase MsrA" evidence="5">
    <location>
        <begin position="11"/>
        <end position="164"/>
    </location>
</feature>
<dbReference type="Pfam" id="PF01625">
    <property type="entry name" value="PMSR"/>
    <property type="match status" value="1"/>
</dbReference>
<dbReference type="EMBL" id="JACHKZ010000046">
    <property type="protein sequence ID" value="MBB6579958.1"/>
    <property type="molecule type" value="Genomic_DNA"/>
</dbReference>
<dbReference type="EC" id="1.8.4.11" evidence="4"/>
<comment type="catalytic activity">
    <reaction evidence="2 4">
        <text>L-methionyl-[protein] + [thioredoxin]-disulfide + H2O = L-methionyl-(S)-S-oxide-[protein] + [thioredoxin]-dithiol</text>
        <dbReference type="Rhea" id="RHEA:14217"/>
        <dbReference type="Rhea" id="RHEA-COMP:10698"/>
        <dbReference type="Rhea" id="RHEA-COMP:10700"/>
        <dbReference type="Rhea" id="RHEA-COMP:12313"/>
        <dbReference type="Rhea" id="RHEA-COMP:12315"/>
        <dbReference type="ChEBI" id="CHEBI:15377"/>
        <dbReference type="ChEBI" id="CHEBI:16044"/>
        <dbReference type="ChEBI" id="CHEBI:29950"/>
        <dbReference type="ChEBI" id="CHEBI:44120"/>
        <dbReference type="ChEBI" id="CHEBI:50058"/>
        <dbReference type="EC" id="1.8.4.11"/>
    </reaction>
</comment>
<dbReference type="PANTHER" id="PTHR43774">
    <property type="entry name" value="PEPTIDE METHIONINE SULFOXIDE REDUCTASE"/>
    <property type="match status" value="1"/>
</dbReference>
<name>A0ABR6RLP8_9BURK</name>
<comment type="caution">
    <text evidence="6">The sequence shown here is derived from an EMBL/GenBank/DDBJ whole genome shotgun (WGS) entry which is preliminary data.</text>
</comment>
<evidence type="ECO:0000313" key="7">
    <source>
        <dbReference type="Proteomes" id="UP000562492"/>
    </source>
</evidence>
<organism evidence="6 7">
    <name type="scientific">Comamonas odontotermitis</name>
    <dbReference type="NCBI Taxonomy" id="379895"/>
    <lineage>
        <taxon>Bacteria</taxon>
        <taxon>Pseudomonadati</taxon>
        <taxon>Pseudomonadota</taxon>
        <taxon>Betaproteobacteria</taxon>
        <taxon>Burkholderiales</taxon>
        <taxon>Comamonadaceae</taxon>
        <taxon>Comamonas</taxon>
    </lineage>
</organism>
<comment type="catalytic activity">
    <reaction evidence="3 4">
        <text>[thioredoxin]-disulfide + L-methionine + H2O = L-methionine (S)-S-oxide + [thioredoxin]-dithiol</text>
        <dbReference type="Rhea" id="RHEA:19993"/>
        <dbReference type="Rhea" id="RHEA-COMP:10698"/>
        <dbReference type="Rhea" id="RHEA-COMP:10700"/>
        <dbReference type="ChEBI" id="CHEBI:15377"/>
        <dbReference type="ChEBI" id="CHEBI:29950"/>
        <dbReference type="ChEBI" id="CHEBI:50058"/>
        <dbReference type="ChEBI" id="CHEBI:57844"/>
        <dbReference type="ChEBI" id="CHEBI:58772"/>
        <dbReference type="EC" id="1.8.4.11"/>
    </reaction>
</comment>
<keyword evidence="1 4" id="KW-0560">Oxidoreductase</keyword>
<evidence type="ECO:0000256" key="4">
    <source>
        <dbReference type="HAMAP-Rule" id="MF_01401"/>
    </source>
</evidence>
<dbReference type="InterPro" id="IPR036509">
    <property type="entry name" value="Met_Sox_Rdtase_MsrA_sf"/>
</dbReference>
<feature type="active site" evidence="4">
    <location>
        <position position="18"/>
    </location>
</feature>
<dbReference type="SUPFAM" id="SSF55068">
    <property type="entry name" value="Peptide methionine sulfoxide reductase"/>
    <property type="match status" value="1"/>
</dbReference>
<comment type="function">
    <text evidence="4">Has an important function as a repair enzyme for proteins that have been inactivated by oxidation. Catalyzes the reversible oxidation-reduction of methionine sulfoxide in proteins to methionine.</text>
</comment>
<evidence type="ECO:0000256" key="2">
    <source>
        <dbReference type="ARBA" id="ARBA00047806"/>
    </source>
</evidence>
<gene>
    <name evidence="4" type="primary">msrA</name>
    <name evidence="6" type="ORF">HNP33_004083</name>
</gene>
<dbReference type="PANTHER" id="PTHR43774:SF1">
    <property type="entry name" value="PEPTIDE METHIONINE SULFOXIDE REDUCTASE MSRA 2"/>
    <property type="match status" value="1"/>
</dbReference>
<evidence type="ECO:0000259" key="5">
    <source>
        <dbReference type="Pfam" id="PF01625"/>
    </source>
</evidence>
<evidence type="ECO:0000256" key="3">
    <source>
        <dbReference type="ARBA" id="ARBA00048782"/>
    </source>
</evidence>
<dbReference type="GO" id="GO:0008113">
    <property type="term" value="F:peptide-methionine (S)-S-oxide reductase activity"/>
    <property type="evidence" value="ECO:0007669"/>
    <property type="project" value="UniProtKB-EC"/>
</dbReference>
<dbReference type="InterPro" id="IPR002569">
    <property type="entry name" value="Met_Sox_Rdtase_MsrA_dom"/>
</dbReference>